<protein>
    <submittedName>
        <fullName evidence="1">Uncharacterized protein</fullName>
    </submittedName>
</protein>
<accession>G3HDW5</accession>
<name>G3HDW5_CRIGR</name>
<dbReference type="InParanoid" id="G3HDW5"/>
<dbReference type="EMBL" id="JH000302">
    <property type="protein sequence ID" value="EGV94312.1"/>
    <property type="molecule type" value="Genomic_DNA"/>
</dbReference>
<proteinExistence type="predicted"/>
<sequence>MDSQLFPVLGTSAAWTFCSGDHVPVVESHARLKGHCGPQGSEKTSQIMKMLLNTFDYEWYHPALL</sequence>
<gene>
    <name evidence="1" type="ORF">I79_008732</name>
</gene>
<dbReference type="AlphaFoldDB" id="G3HDW5"/>
<evidence type="ECO:0000313" key="1">
    <source>
        <dbReference type="EMBL" id="EGV94312.1"/>
    </source>
</evidence>
<evidence type="ECO:0000313" key="2">
    <source>
        <dbReference type="Proteomes" id="UP000001075"/>
    </source>
</evidence>
<dbReference type="Proteomes" id="UP000001075">
    <property type="component" value="Unassembled WGS sequence"/>
</dbReference>
<organism evidence="1 2">
    <name type="scientific">Cricetulus griseus</name>
    <name type="common">Chinese hamster</name>
    <name type="synonym">Cricetulus barabensis griseus</name>
    <dbReference type="NCBI Taxonomy" id="10029"/>
    <lineage>
        <taxon>Eukaryota</taxon>
        <taxon>Metazoa</taxon>
        <taxon>Chordata</taxon>
        <taxon>Craniata</taxon>
        <taxon>Vertebrata</taxon>
        <taxon>Euteleostomi</taxon>
        <taxon>Mammalia</taxon>
        <taxon>Eutheria</taxon>
        <taxon>Euarchontoglires</taxon>
        <taxon>Glires</taxon>
        <taxon>Rodentia</taxon>
        <taxon>Myomorpha</taxon>
        <taxon>Muroidea</taxon>
        <taxon>Cricetidae</taxon>
        <taxon>Cricetinae</taxon>
        <taxon>Cricetulus</taxon>
    </lineage>
</organism>
<reference evidence="2" key="1">
    <citation type="journal article" date="2011" name="Nat. Biotechnol.">
        <title>The genomic sequence of the Chinese hamster ovary (CHO)-K1 cell line.</title>
        <authorList>
            <person name="Xu X."/>
            <person name="Nagarajan H."/>
            <person name="Lewis N.E."/>
            <person name="Pan S."/>
            <person name="Cai Z."/>
            <person name="Liu X."/>
            <person name="Chen W."/>
            <person name="Xie M."/>
            <person name="Wang W."/>
            <person name="Hammond S."/>
            <person name="Andersen M.R."/>
            <person name="Neff N."/>
            <person name="Passarelli B."/>
            <person name="Koh W."/>
            <person name="Fan H.C."/>
            <person name="Wang J."/>
            <person name="Gui Y."/>
            <person name="Lee K.H."/>
            <person name="Betenbaugh M.J."/>
            <person name="Quake S.R."/>
            <person name="Famili I."/>
            <person name="Palsson B.O."/>
            <person name="Wang J."/>
        </authorList>
    </citation>
    <scope>NUCLEOTIDE SEQUENCE [LARGE SCALE GENOMIC DNA]</scope>
    <source>
        <strain evidence="2">CHO K1 cell line</strain>
    </source>
</reference>